<reference evidence="3" key="1">
    <citation type="submission" date="2020-12" db="UniProtKB">
        <authorList>
            <consortium name="WormBaseParasite"/>
        </authorList>
    </citation>
    <scope>IDENTIFICATION</scope>
    <source>
        <strain evidence="3">MHco3</strain>
    </source>
</reference>
<sequence>MPGSLVRSRLRDLNYTHLHSLILYPRNRIHFLMLHLNNHTGRLSGCVLPRKHSTTTKSKLHCVTTFALSSVSVAPSFRCNDEQTKHSPVSRTDMLDFIIKFTVPHNAGPSTQVRGMLARLLYRSGCRHLSRKRVTPIPRAEYEEQAREYWFQALLTLGPDEKQDRIMAQLIQKLCYFSGGGFHDQILADISSIKSVFAEIRPQHNNVTITSMAIGNMPNPGLFLVRGDYITNYNEISNSFFMKWVLRYGGAVFAKKNDFTSQLKVAGGQPFLSYAYFEHDRRILTLFFAVRLCEQEEKTDGLRYAAYKICIPYAALVQIIADMSDICSNTLYLRMKYPPQQPTIHLLSIISRLMQRAPSKIHFGSVFTARRGLAPETCIRAVGSFDADYAAKALVSRGCAVSDQLLDNSDMGSSTLIDNHLFFDRIRWCMKECDRACEEALENLLCAIDERRIMDLLRAFHQMYSRSGGKKATMAKKSSLCVQCCLIQSRGSYIPGTMI</sequence>
<dbReference type="Pfam" id="PF25359">
    <property type="entry name" value="PH_met_RdRP"/>
    <property type="match status" value="1"/>
</dbReference>
<dbReference type="OrthoDB" id="5875777at2759"/>
<evidence type="ECO:0000313" key="2">
    <source>
        <dbReference type="Proteomes" id="UP000025227"/>
    </source>
</evidence>
<accession>A0A7I4Z395</accession>
<proteinExistence type="predicted"/>
<name>A0A7I4Z395_HAECO</name>
<dbReference type="AlphaFoldDB" id="A0A7I4Z395"/>
<keyword evidence="2" id="KW-1185">Reference proteome</keyword>
<feature type="domain" description="PH-like" evidence="1">
    <location>
        <begin position="201"/>
        <end position="340"/>
    </location>
</feature>
<dbReference type="Proteomes" id="UP000025227">
    <property type="component" value="Unplaced"/>
</dbReference>
<evidence type="ECO:0000259" key="1">
    <source>
        <dbReference type="Pfam" id="PF25359"/>
    </source>
</evidence>
<evidence type="ECO:0000313" key="3">
    <source>
        <dbReference type="WBParaSite" id="HCON_00179315-00001"/>
    </source>
</evidence>
<dbReference type="InterPro" id="IPR057493">
    <property type="entry name" value="PH_RdRP-assoc"/>
</dbReference>
<protein>
    <submittedName>
        <fullName evidence="3">ANK_REP_REGION domain-containing protein</fullName>
    </submittedName>
</protein>
<dbReference type="WBParaSite" id="HCON_00179315-00001">
    <property type="protein sequence ID" value="HCON_00179315-00001"/>
    <property type="gene ID" value="HCON_00179315"/>
</dbReference>
<organism evidence="2 3">
    <name type="scientific">Haemonchus contortus</name>
    <name type="common">Barber pole worm</name>
    <dbReference type="NCBI Taxonomy" id="6289"/>
    <lineage>
        <taxon>Eukaryota</taxon>
        <taxon>Metazoa</taxon>
        <taxon>Ecdysozoa</taxon>
        <taxon>Nematoda</taxon>
        <taxon>Chromadorea</taxon>
        <taxon>Rhabditida</taxon>
        <taxon>Rhabditina</taxon>
        <taxon>Rhabditomorpha</taxon>
        <taxon>Strongyloidea</taxon>
        <taxon>Trichostrongylidae</taxon>
        <taxon>Haemonchus</taxon>
    </lineage>
</organism>